<accession>A0A7D5Z5T3</accession>
<sequence>MLEIFVDRNQATNSTAKAYGNAHVEQLIGELIPYRQYAGMSNG</sequence>
<dbReference type="Proteomes" id="UP000510686">
    <property type="component" value="Chromosome 3"/>
</dbReference>
<reference evidence="1 2" key="1">
    <citation type="submission" date="2020-07" db="EMBL/GenBank/DDBJ databases">
        <title>Telomere length de novo assembly of all 7 chromosomes of the fungus, Metarhizium brunneum, using a novel assembly pipeline.</title>
        <authorList>
            <person name="Saud z."/>
            <person name="Kortsinoglou A."/>
            <person name="Kouvelis V.N."/>
            <person name="Butt T.M."/>
        </authorList>
    </citation>
    <scope>NUCLEOTIDE SEQUENCE [LARGE SCALE GENOMIC DNA]</scope>
    <source>
        <strain evidence="1 2">4556</strain>
    </source>
</reference>
<keyword evidence="2" id="KW-1185">Reference proteome</keyword>
<gene>
    <name evidence="1" type="ORF">G6M90_00g066470</name>
</gene>
<evidence type="ECO:0000313" key="2">
    <source>
        <dbReference type="Proteomes" id="UP000510686"/>
    </source>
</evidence>
<dbReference type="RefSeq" id="XP_065986886.1">
    <property type="nucleotide sequence ID" value="XM_066130828.1"/>
</dbReference>
<dbReference type="AlphaFoldDB" id="A0A7D5Z5T3"/>
<dbReference type="KEGG" id="mbrn:90967876"/>
<dbReference type="GeneID" id="90967876"/>
<protein>
    <submittedName>
        <fullName evidence="1">Uncharacterized protein</fullName>
    </submittedName>
</protein>
<proteinExistence type="predicted"/>
<dbReference type="EMBL" id="CP058934">
    <property type="protein sequence ID" value="QLI69867.1"/>
    <property type="molecule type" value="Genomic_DNA"/>
</dbReference>
<name>A0A7D5Z5T3_9HYPO</name>
<evidence type="ECO:0000313" key="1">
    <source>
        <dbReference type="EMBL" id="QLI69867.1"/>
    </source>
</evidence>
<organism evidence="1 2">
    <name type="scientific">Metarhizium brunneum</name>
    <dbReference type="NCBI Taxonomy" id="500148"/>
    <lineage>
        <taxon>Eukaryota</taxon>
        <taxon>Fungi</taxon>
        <taxon>Dikarya</taxon>
        <taxon>Ascomycota</taxon>
        <taxon>Pezizomycotina</taxon>
        <taxon>Sordariomycetes</taxon>
        <taxon>Hypocreomycetidae</taxon>
        <taxon>Hypocreales</taxon>
        <taxon>Clavicipitaceae</taxon>
        <taxon>Metarhizium</taxon>
    </lineage>
</organism>